<dbReference type="PANTHER" id="PTHR43767">
    <property type="entry name" value="LONG-CHAIN-FATTY-ACID--COA LIGASE"/>
    <property type="match status" value="1"/>
</dbReference>
<keyword evidence="10" id="KW-0443">Lipid metabolism</keyword>
<dbReference type="SUPFAM" id="SSF56801">
    <property type="entry name" value="Acetyl-CoA synthetase-like"/>
    <property type="match status" value="1"/>
</dbReference>
<evidence type="ECO:0000256" key="7">
    <source>
        <dbReference type="ARBA" id="ARBA00022832"/>
    </source>
</evidence>
<dbReference type="Proteomes" id="UP000192907">
    <property type="component" value="Unassembled WGS sequence"/>
</dbReference>
<keyword evidence="18" id="KW-1185">Reference proteome</keyword>
<dbReference type="InterPro" id="IPR020845">
    <property type="entry name" value="AMP-binding_CS"/>
</dbReference>
<dbReference type="Gene3D" id="3.40.50.980">
    <property type="match status" value="2"/>
</dbReference>
<dbReference type="InterPro" id="IPR000873">
    <property type="entry name" value="AMP-dep_synth/lig_dom"/>
</dbReference>
<evidence type="ECO:0000256" key="9">
    <source>
        <dbReference type="ARBA" id="ARBA00022842"/>
    </source>
</evidence>
<comment type="pathway">
    <text evidence="3">Lipid metabolism; fatty acid beta-oxidation.</text>
</comment>
<organism evidence="17 18">
    <name type="scientific">Pseudobacteriovorax antillogorgiicola</name>
    <dbReference type="NCBI Taxonomy" id="1513793"/>
    <lineage>
        <taxon>Bacteria</taxon>
        <taxon>Pseudomonadati</taxon>
        <taxon>Bdellovibrionota</taxon>
        <taxon>Oligoflexia</taxon>
        <taxon>Oligoflexales</taxon>
        <taxon>Pseudobacteriovoracaceae</taxon>
        <taxon>Pseudobacteriovorax</taxon>
    </lineage>
</organism>
<dbReference type="CDD" id="cd05936">
    <property type="entry name" value="FC-FACS_FadD_like"/>
    <property type="match status" value="1"/>
</dbReference>
<dbReference type="EC" id="6.2.1.3" evidence="12"/>
<dbReference type="Gene3D" id="2.30.38.10">
    <property type="entry name" value="Luciferase, Domain 3"/>
    <property type="match status" value="1"/>
</dbReference>
<evidence type="ECO:0000256" key="13">
    <source>
        <dbReference type="ARBA" id="ARBA00039545"/>
    </source>
</evidence>
<dbReference type="PANTHER" id="PTHR43767:SF8">
    <property type="entry name" value="LONG-CHAIN-FATTY-ACID--COA LIGASE"/>
    <property type="match status" value="1"/>
</dbReference>
<protein>
    <recommendedName>
        <fullName evidence="13">Long-chain-fatty-acid--CoA ligase</fullName>
        <ecNumber evidence="12">6.2.1.3</ecNumber>
    </recommendedName>
    <alternativeName>
        <fullName evidence="14">Long-chain acyl-CoA synthetase</fullName>
    </alternativeName>
</protein>
<evidence type="ECO:0000313" key="18">
    <source>
        <dbReference type="Proteomes" id="UP000192907"/>
    </source>
</evidence>
<feature type="domain" description="AMP-dependent synthetase/ligase" evidence="15">
    <location>
        <begin position="31"/>
        <end position="419"/>
    </location>
</feature>
<evidence type="ECO:0000256" key="2">
    <source>
        <dbReference type="ARBA" id="ARBA00004170"/>
    </source>
</evidence>
<dbReference type="InterPro" id="IPR025110">
    <property type="entry name" value="AMP-bd_C"/>
</dbReference>
<dbReference type="GO" id="GO:0005524">
    <property type="term" value="F:ATP binding"/>
    <property type="evidence" value="ECO:0007669"/>
    <property type="project" value="UniProtKB-KW"/>
</dbReference>
<feature type="domain" description="AMP-binding enzyme C-terminal" evidence="16">
    <location>
        <begin position="470"/>
        <end position="544"/>
    </location>
</feature>
<keyword evidence="9" id="KW-0460">Magnesium</keyword>
<evidence type="ECO:0000256" key="6">
    <source>
        <dbReference type="ARBA" id="ARBA00022741"/>
    </source>
</evidence>
<evidence type="ECO:0000256" key="3">
    <source>
        <dbReference type="ARBA" id="ARBA00005005"/>
    </source>
</evidence>
<name>A0A1Y6BU44_9BACT</name>
<evidence type="ECO:0000256" key="1">
    <source>
        <dbReference type="ARBA" id="ARBA00001946"/>
    </source>
</evidence>
<dbReference type="GO" id="GO:0016020">
    <property type="term" value="C:membrane"/>
    <property type="evidence" value="ECO:0007669"/>
    <property type="project" value="UniProtKB-SubCell"/>
</dbReference>
<dbReference type="InterPro" id="IPR050237">
    <property type="entry name" value="ATP-dep_AMP-bd_enzyme"/>
</dbReference>
<evidence type="ECO:0000256" key="5">
    <source>
        <dbReference type="ARBA" id="ARBA00022598"/>
    </source>
</evidence>
<dbReference type="AlphaFoldDB" id="A0A1Y6BU44"/>
<dbReference type="RefSeq" id="WP_132318730.1">
    <property type="nucleotide sequence ID" value="NZ_FWZT01000008.1"/>
</dbReference>
<reference evidence="18" key="1">
    <citation type="submission" date="2017-04" db="EMBL/GenBank/DDBJ databases">
        <authorList>
            <person name="Varghese N."/>
            <person name="Submissions S."/>
        </authorList>
    </citation>
    <scope>NUCLEOTIDE SEQUENCE [LARGE SCALE GENOMIC DNA]</scope>
    <source>
        <strain evidence="18">RKEM611</strain>
    </source>
</reference>
<keyword evidence="6" id="KW-0547">Nucleotide-binding</keyword>
<dbReference type="InterPro" id="IPR045851">
    <property type="entry name" value="AMP-bd_C_sf"/>
</dbReference>
<dbReference type="Pfam" id="PF13193">
    <property type="entry name" value="AMP-binding_C"/>
    <property type="match status" value="1"/>
</dbReference>
<dbReference type="STRING" id="1513793.SAMN06296036_108217"/>
<keyword evidence="11" id="KW-0472">Membrane</keyword>
<evidence type="ECO:0000259" key="15">
    <source>
        <dbReference type="Pfam" id="PF00501"/>
    </source>
</evidence>
<dbReference type="Pfam" id="PF00501">
    <property type="entry name" value="AMP-binding"/>
    <property type="match status" value="1"/>
</dbReference>
<keyword evidence="8" id="KW-0067">ATP-binding</keyword>
<accession>A0A1Y6BU44</accession>
<evidence type="ECO:0000313" key="17">
    <source>
        <dbReference type="EMBL" id="SMF27372.1"/>
    </source>
</evidence>
<dbReference type="OrthoDB" id="5290192at2"/>
<evidence type="ECO:0000256" key="12">
    <source>
        <dbReference type="ARBA" id="ARBA00026121"/>
    </source>
</evidence>
<evidence type="ECO:0000256" key="4">
    <source>
        <dbReference type="ARBA" id="ARBA00006432"/>
    </source>
</evidence>
<proteinExistence type="inferred from homology"/>
<keyword evidence="5" id="KW-0436">Ligase</keyword>
<evidence type="ECO:0000256" key="14">
    <source>
        <dbReference type="ARBA" id="ARBA00042773"/>
    </source>
</evidence>
<keyword evidence="7" id="KW-0276">Fatty acid metabolism</keyword>
<evidence type="ECO:0000259" key="16">
    <source>
        <dbReference type="Pfam" id="PF13193"/>
    </source>
</evidence>
<comment type="subcellular location">
    <subcellularLocation>
        <location evidence="2">Membrane</location>
        <topology evidence="2">Peripheral membrane protein</topology>
    </subcellularLocation>
</comment>
<dbReference type="Gene3D" id="3.30.300.30">
    <property type="match status" value="1"/>
</dbReference>
<evidence type="ECO:0000256" key="11">
    <source>
        <dbReference type="ARBA" id="ARBA00023136"/>
    </source>
</evidence>
<dbReference type="FunFam" id="3.40.50.12780:FF:000003">
    <property type="entry name" value="Long-chain-fatty-acid--CoA ligase FadD"/>
    <property type="match status" value="1"/>
</dbReference>
<sequence>MQRPWNSQYPADVPTEVAAPRFSNLPELIQATNRSHGQSPAFTCMGKTISFQELETMIDMFARYLQHELKIKKDDRVAIMMPNILQYPVALFAAHRVGAIVVNINPLYTARELEHQLKDSGATTIIILENFARTLEHVLKSIKLDSVIITKFGDLFDFPKKQLINFVLKHIKKVVPDYQIPKAESFTHALEIGCKQPGLSPVEIAIDDIAFLQYTGGTTGVSKGAMLTHSNILYNLAQASTVFGDLVGPNDKIVTALPLYHIFSLVCNCFLYMTAGGLNILIPNPKDTKGFVKELSRWQFTAMSGVNTLFNNLLHDESFCALDFSHLRLSIGGGMAVQKPVADHWQKVTGNIINQAYGLTETSPAVTINPRNQTSFNGTIGLPIPSTDVCIKDDNGQILPHGEPGELCVKGPQVMKGYWNRDEETQQVFDEDHWFHTGDIAVMSEDGFFSIVDRKKDMILVSGFNVYPNEIEEVVVALKGVVEAAAIGIPDEQSGETVKLFVVRSNEQVTEAEIMQYCQSNLVNYKRPKQIEFVEELPKSAVGKILRRKLKTA</sequence>
<dbReference type="PROSITE" id="PS00455">
    <property type="entry name" value="AMP_BINDING"/>
    <property type="match status" value="1"/>
</dbReference>
<gene>
    <name evidence="17" type="ORF">SAMN06296036_108217</name>
</gene>
<comment type="cofactor">
    <cofactor evidence="1">
        <name>Mg(2+)</name>
        <dbReference type="ChEBI" id="CHEBI:18420"/>
    </cofactor>
</comment>
<dbReference type="FunFam" id="3.30.300.30:FF:000006">
    <property type="entry name" value="Long-chain-fatty-acid--CoA ligase FadD"/>
    <property type="match status" value="1"/>
</dbReference>
<comment type="similarity">
    <text evidence="4">Belongs to the ATP-dependent AMP-binding enzyme family.</text>
</comment>
<dbReference type="EMBL" id="FWZT01000008">
    <property type="protein sequence ID" value="SMF27372.1"/>
    <property type="molecule type" value="Genomic_DNA"/>
</dbReference>
<dbReference type="GO" id="GO:0004467">
    <property type="term" value="F:long-chain fatty acid-CoA ligase activity"/>
    <property type="evidence" value="ECO:0007669"/>
    <property type="project" value="UniProtKB-EC"/>
</dbReference>
<evidence type="ECO:0000256" key="8">
    <source>
        <dbReference type="ARBA" id="ARBA00022840"/>
    </source>
</evidence>
<evidence type="ECO:0000256" key="10">
    <source>
        <dbReference type="ARBA" id="ARBA00023098"/>
    </source>
</evidence>